<dbReference type="GO" id="GO:0016787">
    <property type="term" value="F:hydrolase activity"/>
    <property type="evidence" value="ECO:0007669"/>
    <property type="project" value="UniProtKB-KW"/>
</dbReference>
<dbReference type="InterPro" id="IPR029058">
    <property type="entry name" value="AB_hydrolase_fold"/>
</dbReference>
<sequence>MYNKLKKSIVNMLLTGPVLLSSCFLLLRTKVPLEATYYRSSEQTRSDTLFVLLPGRKSRGADFDRHGFIDIVKKSGLAVDCVAVEAHFGYYVKRKLLPRLAADIIQPARNQGYGHIWLVGISMGGLGALLYAREHPDTISGVILLAPFLGDKEVIAEIDQAGGLSHWQPEQPLVGEADYQRAIWLWLKDNLTTSSNRVRLILGYGLQDRFARANSLLATQMSPEQVFTTMGGHDWETWRQLFTRILAGSDDWHNPP</sequence>
<organism evidence="1 2">
    <name type="scientific">candidate division CSSED10-310 bacterium</name>
    <dbReference type="NCBI Taxonomy" id="2855610"/>
    <lineage>
        <taxon>Bacteria</taxon>
        <taxon>Bacteria division CSSED10-310</taxon>
    </lineage>
</organism>
<proteinExistence type="predicted"/>
<evidence type="ECO:0000313" key="1">
    <source>
        <dbReference type="EMBL" id="MFC1850523.1"/>
    </source>
</evidence>
<reference evidence="1 2" key="1">
    <citation type="submission" date="2024-09" db="EMBL/GenBank/DDBJ databases">
        <title>Laminarin stimulates single cell rates of sulfate reduction while oxygen inhibits transcriptomic activity in coastal marine sediment.</title>
        <authorList>
            <person name="Lindsay M."/>
            <person name="Orcutt B."/>
            <person name="Emerson D."/>
            <person name="Stepanauskas R."/>
            <person name="D'Angelo T."/>
        </authorList>
    </citation>
    <scope>NUCLEOTIDE SEQUENCE [LARGE SCALE GENOMIC DNA]</scope>
    <source>
        <strain evidence="1">SAG AM-311-K15</strain>
    </source>
</reference>
<protein>
    <submittedName>
        <fullName evidence="1">Alpha/beta fold hydrolase</fullName>
    </submittedName>
</protein>
<name>A0ABV6YWG7_UNCC1</name>
<accession>A0ABV6YWG7</accession>
<dbReference type="Gene3D" id="3.40.50.1820">
    <property type="entry name" value="alpha/beta hydrolase"/>
    <property type="match status" value="1"/>
</dbReference>
<dbReference type="EMBL" id="JBHPBY010000105">
    <property type="protein sequence ID" value="MFC1850523.1"/>
    <property type="molecule type" value="Genomic_DNA"/>
</dbReference>
<dbReference type="Pfam" id="PF00756">
    <property type="entry name" value="Esterase"/>
    <property type="match status" value="1"/>
</dbReference>
<keyword evidence="1" id="KW-0378">Hydrolase</keyword>
<comment type="caution">
    <text evidence="1">The sequence shown here is derived from an EMBL/GenBank/DDBJ whole genome shotgun (WGS) entry which is preliminary data.</text>
</comment>
<evidence type="ECO:0000313" key="2">
    <source>
        <dbReference type="Proteomes" id="UP001594351"/>
    </source>
</evidence>
<dbReference type="Proteomes" id="UP001594351">
    <property type="component" value="Unassembled WGS sequence"/>
</dbReference>
<keyword evidence="2" id="KW-1185">Reference proteome</keyword>
<dbReference type="SUPFAM" id="SSF53474">
    <property type="entry name" value="alpha/beta-Hydrolases"/>
    <property type="match status" value="1"/>
</dbReference>
<gene>
    <name evidence="1" type="ORF">ACFL27_10060</name>
</gene>
<dbReference type="PROSITE" id="PS51257">
    <property type="entry name" value="PROKAR_LIPOPROTEIN"/>
    <property type="match status" value="1"/>
</dbReference>
<dbReference type="InterPro" id="IPR000801">
    <property type="entry name" value="Esterase-like"/>
</dbReference>